<reference evidence="1 2" key="1">
    <citation type="submission" date="2009-11" db="EMBL/GenBank/DDBJ databases">
        <authorList>
            <person name="Weinstock G."/>
            <person name="Sodergren E."/>
            <person name="Clifton S."/>
            <person name="Fulton L."/>
            <person name="Fulton B."/>
            <person name="Courtney L."/>
            <person name="Fronick C."/>
            <person name="Harrison M."/>
            <person name="Strong C."/>
            <person name="Farmer C."/>
            <person name="Delahaunty K."/>
            <person name="Markovic C."/>
            <person name="Hall O."/>
            <person name="Minx P."/>
            <person name="Tomlinson C."/>
            <person name="Mitreva M."/>
            <person name="Nelson J."/>
            <person name="Hou S."/>
            <person name="Wollam A."/>
            <person name="Pepin K.H."/>
            <person name="Johnson M."/>
            <person name="Bhonagiri V."/>
            <person name="Nash W.E."/>
            <person name="Warren W."/>
            <person name="Chinwalla A."/>
            <person name="Mardis E.R."/>
            <person name="Wilson R.K."/>
        </authorList>
    </citation>
    <scope>NUCLEOTIDE SEQUENCE [LARGE SCALE GENOMIC DNA]</scope>
    <source>
        <strain evidence="1 2">DSM 20093</strain>
    </source>
</reference>
<protein>
    <submittedName>
        <fullName evidence="1">Uncharacterized protein</fullName>
    </submittedName>
</protein>
<evidence type="ECO:0000313" key="2">
    <source>
        <dbReference type="Proteomes" id="UP000003656"/>
    </source>
</evidence>
<comment type="caution">
    <text evidence="1">The sequence shown here is derived from an EMBL/GenBank/DDBJ whole genome shotgun (WGS) entry which is preliminary data.</text>
</comment>
<dbReference type="EMBL" id="ABXB03000003">
    <property type="protein sequence ID" value="EFA22505.1"/>
    <property type="molecule type" value="Genomic_DNA"/>
</dbReference>
<organism evidence="1 2">
    <name type="scientific">Bifidobacterium gallicum DSM 20093 = LMG 11596</name>
    <dbReference type="NCBI Taxonomy" id="561180"/>
    <lineage>
        <taxon>Bacteria</taxon>
        <taxon>Bacillati</taxon>
        <taxon>Actinomycetota</taxon>
        <taxon>Actinomycetes</taxon>
        <taxon>Bifidobacteriales</taxon>
        <taxon>Bifidobacteriaceae</taxon>
        <taxon>Bifidobacterium</taxon>
    </lineage>
</organism>
<sequence length="53" mass="5729">MGEIVGISTFSEVVVALCEGYVTIGEITGIFLTRVALYILLCESSNRLITIGY</sequence>
<gene>
    <name evidence="1" type="ORF">BIFGAL_03529</name>
</gene>
<accession>D1NUK4</accession>
<dbReference type="AlphaFoldDB" id="D1NUK4"/>
<evidence type="ECO:0000313" key="1">
    <source>
        <dbReference type="EMBL" id="EFA22505.1"/>
    </source>
</evidence>
<dbReference type="Proteomes" id="UP000003656">
    <property type="component" value="Unassembled WGS sequence"/>
</dbReference>
<proteinExistence type="predicted"/>
<name>D1NUK4_9BIFI</name>